<evidence type="ECO:0000313" key="3">
    <source>
        <dbReference type="Proteomes" id="UP000013963"/>
    </source>
</evidence>
<dbReference type="HOGENOM" id="CLU_813560_0_0_14"/>
<reference evidence="2 3" key="1">
    <citation type="journal article" date="2013" name="Genome Biol. Evol.">
        <title>Complete genomes of two dipteran-associated spiroplasmas provided insights into the origin, dynamics, and impacts of viral invasion in spiroplasma.</title>
        <authorList>
            <person name="Ku C."/>
            <person name="Lo W.S."/>
            <person name="Chen L.L."/>
            <person name="Kuo C.H."/>
        </authorList>
    </citation>
    <scope>NUCLEOTIDE SEQUENCE [LARGE SCALE GENOMIC DNA]</scope>
    <source>
        <strain evidence="2">EA-1</strain>
    </source>
</reference>
<dbReference type="PATRIC" id="fig|1276229.3.peg.593"/>
<evidence type="ECO:0000313" key="2">
    <source>
        <dbReference type="EMBL" id="AGM26188.1"/>
    </source>
</evidence>
<evidence type="ECO:0000256" key="1">
    <source>
        <dbReference type="SAM" id="Phobius"/>
    </source>
</evidence>
<dbReference type="KEGG" id="ssyr:SSYRP_v1c05980"/>
<dbReference type="OrthoDB" id="387920at2"/>
<gene>
    <name evidence="2" type="ORF">SSYRP_v1c05980</name>
</gene>
<dbReference type="Proteomes" id="UP000013963">
    <property type="component" value="Chromosome"/>
</dbReference>
<dbReference type="AlphaFoldDB" id="R4U6G6"/>
<name>R4U6G6_9MOLU</name>
<feature type="transmembrane region" description="Helical" evidence="1">
    <location>
        <begin position="72"/>
        <end position="96"/>
    </location>
</feature>
<protein>
    <recommendedName>
        <fullName evidence="4">Transmembrane protein</fullName>
    </recommendedName>
</protein>
<keyword evidence="1" id="KW-0812">Transmembrane</keyword>
<keyword evidence="1" id="KW-0472">Membrane</keyword>
<evidence type="ECO:0008006" key="4">
    <source>
        <dbReference type="Google" id="ProtNLM"/>
    </source>
</evidence>
<keyword evidence="3" id="KW-1185">Reference proteome</keyword>
<organism evidence="2 3">
    <name type="scientific">Spiroplasma syrphidicola EA-1</name>
    <dbReference type="NCBI Taxonomy" id="1276229"/>
    <lineage>
        <taxon>Bacteria</taxon>
        <taxon>Bacillati</taxon>
        <taxon>Mycoplasmatota</taxon>
        <taxon>Mollicutes</taxon>
        <taxon>Entomoplasmatales</taxon>
        <taxon>Spiroplasmataceae</taxon>
        <taxon>Spiroplasma</taxon>
    </lineage>
</organism>
<accession>R4U6G6</accession>
<proteinExistence type="predicted"/>
<feature type="transmembrane region" description="Helical" evidence="1">
    <location>
        <begin position="45"/>
        <end position="66"/>
    </location>
</feature>
<dbReference type="STRING" id="1276229.SSYRP_v1c05980"/>
<dbReference type="RefSeq" id="WP_016340834.1">
    <property type="nucleotide sequence ID" value="NC_021284.1"/>
</dbReference>
<sequence>MAKQTEQSSWVQKSKNEINSVLAKFNKSKVIFKSPTKKWQIAIRWMLFFGPLLTLVAIFIFAMFYIKKTPGLYYFIPVVTIILGLVFDGFIIYYLIKWTKIMRLQKNILDNLDFKKLYDWGLKETFEDKIDVINISSSYNLPPSKVVNLENNTKIDQVLNLHHTSFEISLGSITHKTKKKTSSNYTEPIFYRVPILTLKPLKKPVKDNMIIQLVDLNNDFFRPAQTVKTGNPTFDDIFVVGSNQKDLSHVLPPSVQTKLIAEQQKSATIPVMIFEDGILTLIFQSYLVDGWNDHKMVINDVEFFSDWDHVTNDIITKMQIDLNWLKDSLNWANQFDIVDVK</sequence>
<keyword evidence="1" id="KW-1133">Transmembrane helix</keyword>
<dbReference type="EMBL" id="CP005078">
    <property type="protein sequence ID" value="AGM26188.1"/>
    <property type="molecule type" value="Genomic_DNA"/>
</dbReference>